<organism evidence="2 3">
    <name type="scientific">Athelia psychrophila</name>
    <dbReference type="NCBI Taxonomy" id="1759441"/>
    <lineage>
        <taxon>Eukaryota</taxon>
        <taxon>Fungi</taxon>
        <taxon>Dikarya</taxon>
        <taxon>Basidiomycota</taxon>
        <taxon>Agaricomycotina</taxon>
        <taxon>Agaricomycetes</taxon>
        <taxon>Agaricomycetidae</taxon>
        <taxon>Atheliales</taxon>
        <taxon>Atheliaceae</taxon>
        <taxon>Athelia</taxon>
    </lineage>
</organism>
<dbReference type="InterPro" id="IPR053185">
    <property type="entry name" value="SET_domain_protein"/>
</dbReference>
<proteinExistence type="predicted"/>
<sequence>MSTPKPYIIQPIPGKGMGVLATRSIKYGELILSESPLFTQSHTVAASTIQAALAPKSDADKRKYLELSNCHAEMPPLHGIYETNAFPCGATDTGNAVAKGGIFLEGSRFNSSCRQNVNNCWNARKEVIEFRAVRDIEEGEELCVTYAEDCKTREVRRKTLRQKFHFECQCPVCALSGADLKASDERRVMIGKLEDEIGQCVGRPAEGMKKIKQAVRLAREEGLVLPVLGFSYDAFQFCVMTSDLKNAKAWISQTSKLATCIRGPEAALVYEEYVKNPKTQRGWGFGRRMTLEGPE</sequence>
<accession>A0A166EJY4</accession>
<dbReference type="PROSITE" id="PS50280">
    <property type="entry name" value="SET"/>
    <property type="match status" value="1"/>
</dbReference>
<name>A0A166EJY4_9AGAM</name>
<dbReference type="Gene3D" id="1.25.40.10">
    <property type="entry name" value="Tetratricopeptide repeat domain"/>
    <property type="match status" value="1"/>
</dbReference>
<protein>
    <submittedName>
        <fullName evidence="2">SET domain-containing protein</fullName>
    </submittedName>
</protein>
<dbReference type="PANTHER" id="PTHR47332:SF4">
    <property type="entry name" value="SET DOMAIN-CONTAINING PROTEIN 5"/>
    <property type="match status" value="1"/>
</dbReference>
<dbReference type="Proteomes" id="UP000076532">
    <property type="component" value="Unassembled WGS sequence"/>
</dbReference>
<feature type="domain" description="SET" evidence="1">
    <location>
        <begin position="4"/>
        <end position="147"/>
    </location>
</feature>
<dbReference type="EMBL" id="KV417600">
    <property type="protein sequence ID" value="KZP15840.1"/>
    <property type="molecule type" value="Genomic_DNA"/>
</dbReference>
<dbReference type="InterPro" id="IPR046341">
    <property type="entry name" value="SET_dom_sf"/>
</dbReference>
<dbReference type="Gene3D" id="2.170.270.10">
    <property type="entry name" value="SET domain"/>
    <property type="match status" value="1"/>
</dbReference>
<dbReference type="Pfam" id="PF00856">
    <property type="entry name" value="SET"/>
    <property type="match status" value="1"/>
</dbReference>
<dbReference type="SUPFAM" id="SSF82199">
    <property type="entry name" value="SET domain"/>
    <property type="match status" value="1"/>
</dbReference>
<evidence type="ECO:0000313" key="3">
    <source>
        <dbReference type="Proteomes" id="UP000076532"/>
    </source>
</evidence>
<evidence type="ECO:0000259" key="1">
    <source>
        <dbReference type="PROSITE" id="PS50280"/>
    </source>
</evidence>
<dbReference type="InterPro" id="IPR001214">
    <property type="entry name" value="SET_dom"/>
</dbReference>
<keyword evidence="3" id="KW-1185">Reference proteome</keyword>
<dbReference type="CDD" id="cd20071">
    <property type="entry name" value="SET_SMYD"/>
    <property type="match status" value="1"/>
</dbReference>
<dbReference type="PANTHER" id="PTHR47332">
    <property type="entry name" value="SET DOMAIN-CONTAINING PROTEIN 5"/>
    <property type="match status" value="1"/>
</dbReference>
<dbReference type="OrthoDB" id="265717at2759"/>
<evidence type="ECO:0000313" key="2">
    <source>
        <dbReference type="EMBL" id="KZP15840.1"/>
    </source>
</evidence>
<gene>
    <name evidence="2" type="ORF">FIBSPDRAFT_1047899</name>
</gene>
<dbReference type="AlphaFoldDB" id="A0A166EJY4"/>
<dbReference type="InterPro" id="IPR011990">
    <property type="entry name" value="TPR-like_helical_dom_sf"/>
</dbReference>
<dbReference type="STRING" id="436010.A0A166EJY4"/>
<reference evidence="2 3" key="1">
    <citation type="journal article" date="2016" name="Mol. Biol. Evol.">
        <title>Comparative Genomics of Early-Diverging Mushroom-Forming Fungi Provides Insights into the Origins of Lignocellulose Decay Capabilities.</title>
        <authorList>
            <person name="Nagy L.G."/>
            <person name="Riley R."/>
            <person name="Tritt A."/>
            <person name="Adam C."/>
            <person name="Daum C."/>
            <person name="Floudas D."/>
            <person name="Sun H."/>
            <person name="Yadav J.S."/>
            <person name="Pangilinan J."/>
            <person name="Larsson K.H."/>
            <person name="Matsuura K."/>
            <person name="Barry K."/>
            <person name="Labutti K."/>
            <person name="Kuo R."/>
            <person name="Ohm R.A."/>
            <person name="Bhattacharya S.S."/>
            <person name="Shirouzu T."/>
            <person name="Yoshinaga Y."/>
            <person name="Martin F.M."/>
            <person name="Grigoriev I.V."/>
            <person name="Hibbett D.S."/>
        </authorList>
    </citation>
    <scope>NUCLEOTIDE SEQUENCE [LARGE SCALE GENOMIC DNA]</scope>
    <source>
        <strain evidence="2 3">CBS 109695</strain>
    </source>
</reference>
<dbReference type="SMART" id="SM00317">
    <property type="entry name" value="SET"/>
    <property type="match status" value="1"/>
</dbReference>